<protein>
    <submittedName>
        <fullName evidence="1">Uncharacterized protein</fullName>
    </submittedName>
</protein>
<accession>A0AC61QU35</accession>
<name>A0AC61QU35_9BACT</name>
<evidence type="ECO:0000313" key="2">
    <source>
        <dbReference type="Proteomes" id="UP000308886"/>
    </source>
</evidence>
<reference evidence="1" key="1">
    <citation type="submission" date="2019-04" db="EMBL/GenBank/DDBJ databases">
        <title>Microbes associate with the intestines of laboratory mice.</title>
        <authorList>
            <person name="Navarre W."/>
            <person name="Wong E."/>
            <person name="Huang K."/>
            <person name="Tropini C."/>
            <person name="Ng K."/>
            <person name="Yu B."/>
        </authorList>
    </citation>
    <scope>NUCLEOTIDE SEQUENCE</scope>
    <source>
        <strain evidence="1">NM73_A23</strain>
    </source>
</reference>
<dbReference type="EMBL" id="SRZC01000002">
    <property type="protein sequence ID" value="TGX83963.1"/>
    <property type="molecule type" value="Genomic_DNA"/>
</dbReference>
<keyword evidence="2" id="KW-1185">Reference proteome</keyword>
<dbReference type="Proteomes" id="UP000308886">
    <property type="component" value="Unassembled WGS sequence"/>
</dbReference>
<proteinExistence type="predicted"/>
<sequence>MNIIHILFGIVLILLVLIQTYNSVKAESHRQELQQICDFLQSRKDTMDSLLSRFDGILGDMASDNERNTVLKNHATELDKLVKELRYEQSCLESGNRSMKSKQKRLLTIKGKLINETNEIKEKIRQRKNTIAQLEIRIDSLKRIKAGLDIEIDNSLGNEMDCLSEPVSGLNIPPSIKSILDSQGITCIGELSSLDRDYLQGISGIGTISIDRIDAALQEKGTYLGMDAVKVNGRWYRIEEEQTSEQSQESTQEQTTE</sequence>
<evidence type="ECO:0000313" key="1">
    <source>
        <dbReference type="EMBL" id="TGX83963.1"/>
    </source>
</evidence>
<organism evidence="1 2">
    <name type="scientific">Palleniella muris</name>
    <dbReference type="NCBI Taxonomy" id="3038145"/>
    <lineage>
        <taxon>Bacteria</taxon>
        <taxon>Pseudomonadati</taxon>
        <taxon>Bacteroidota</taxon>
        <taxon>Bacteroidia</taxon>
        <taxon>Bacteroidales</taxon>
        <taxon>Prevotellaceae</taxon>
        <taxon>Palleniella</taxon>
    </lineage>
</organism>
<comment type="caution">
    <text evidence="1">The sequence shown here is derived from an EMBL/GenBank/DDBJ whole genome shotgun (WGS) entry which is preliminary data.</text>
</comment>
<gene>
    <name evidence="1" type="ORF">E5358_01985</name>
</gene>